<dbReference type="PANTHER" id="PTHR30472:SF69">
    <property type="entry name" value="HEME-IRON TRANSPORT SYSTEM PERMEASE PROTEIN ISDF-RELATED"/>
    <property type="match status" value="1"/>
</dbReference>
<keyword evidence="7 8" id="KW-0472">Membrane</keyword>
<keyword evidence="4" id="KW-1003">Cell membrane</keyword>
<dbReference type="OrthoDB" id="9811721at2"/>
<sequence length="81" mass="9033">MIEDKLRRRQWLALLITSVLLFAACVWSITTGEYQMSVGTFFKTLFGLGDYTDSLILLDFRLPRMLVTILAGAALSLSGAM</sequence>
<evidence type="ECO:0000256" key="4">
    <source>
        <dbReference type="ARBA" id="ARBA00022475"/>
    </source>
</evidence>
<dbReference type="Gene3D" id="1.10.3470.10">
    <property type="entry name" value="ABC transporter involved in vitamin B12 uptake, BtuC"/>
    <property type="match status" value="1"/>
</dbReference>
<keyword evidence="6 8" id="KW-1133">Transmembrane helix</keyword>
<protein>
    <submittedName>
        <fullName evidence="9">Iron ABC transporter permease</fullName>
    </submittedName>
</protein>
<organism evidence="9 10">
    <name type="scientific">Staphylococcus nepalensis</name>
    <dbReference type="NCBI Taxonomy" id="214473"/>
    <lineage>
        <taxon>Bacteria</taxon>
        <taxon>Bacillati</taxon>
        <taxon>Bacillota</taxon>
        <taxon>Bacilli</taxon>
        <taxon>Bacillales</taxon>
        <taxon>Staphylococcaceae</taxon>
        <taxon>Staphylococcus</taxon>
    </lineage>
</organism>
<accession>A0A2T4S6A0</accession>
<comment type="caution">
    <text evidence="9">The sequence shown here is derived from an EMBL/GenBank/DDBJ whole genome shotgun (WGS) entry which is preliminary data.</text>
</comment>
<feature type="non-terminal residue" evidence="9">
    <location>
        <position position="81"/>
    </location>
</feature>
<dbReference type="AlphaFoldDB" id="A0A2T4S6A0"/>
<evidence type="ECO:0000256" key="3">
    <source>
        <dbReference type="ARBA" id="ARBA00022448"/>
    </source>
</evidence>
<dbReference type="InterPro" id="IPR037294">
    <property type="entry name" value="ABC_BtuC-like"/>
</dbReference>
<comment type="subcellular location">
    <subcellularLocation>
        <location evidence="1">Cell membrane</location>
        <topology evidence="1">Multi-pass membrane protein</topology>
    </subcellularLocation>
</comment>
<dbReference type="PANTHER" id="PTHR30472">
    <property type="entry name" value="FERRIC ENTEROBACTIN TRANSPORT SYSTEM PERMEASE PROTEIN"/>
    <property type="match status" value="1"/>
</dbReference>
<dbReference type="Pfam" id="PF01032">
    <property type="entry name" value="FecCD"/>
    <property type="match status" value="1"/>
</dbReference>
<evidence type="ECO:0000256" key="2">
    <source>
        <dbReference type="ARBA" id="ARBA00007935"/>
    </source>
</evidence>
<dbReference type="GO" id="GO:0022857">
    <property type="term" value="F:transmembrane transporter activity"/>
    <property type="evidence" value="ECO:0007669"/>
    <property type="project" value="InterPro"/>
</dbReference>
<dbReference type="PROSITE" id="PS51257">
    <property type="entry name" value="PROKAR_LIPOPROTEIN"/>
    <property type="match status" value="1"/>
</dbReference>
<dbReference type="InterPro" id="IPR000522">
    <property type="entry name" value="ABC_transptr_permease_BtuC"/>
</dbReference>
<evidence type="ECO:0000256" key="5">
    <source>
        <dbReference type="ARBA" id="ARBA00022692"/>
    </source>
</evidence>
<evidence type="ECO:0000256" key="6">
    <source>
        <dbReference type="ARBA" id="ARBA00022989"/>
    </source>
</evidence>
<dbReference type="EMBL" id="PZHR01000429">
    <property type="protein sequence ID" value="PTK50177.1"/>
    <property type="molecule type" value="Genomic_DNA"/>
</dbReference>
<evidence type="ECO:0000313" key="9">
    <source>
        <dbReference type="EMBL" id="PTK50177.1"/>
    </source>
</evidence>
<dbReference type="RefSeq" id="WP_142401943.1">
    <property type="nucleotide sequence ID" value="NZ_PZHR01000429.1"/>
</dbReference>
<evidence type="ECO:0000256" key="8">
    <source>
        <dbReference type="SAM" id="Phobius"/>
    </source>
</evidence>
<proteinExistence type="inferred from homology"/>
<evidence type="ECO:0000313" key="10">
    <source>
        <dbReference type="Proteomes" id="UP000240400"/>
    </source>
</evidence>
<evidence type="ECO:0000256" key="1">
    <source>
        <dbReference type="ARBA" id="ARBA00004651"/>
    </source>
</evidence>
<dbReference type="GO" id="GO:0033214">
    <property type="term" value="P:siderophore-iron import into cell"/>
    <property type="evidence" value="ECO:0007669"/>
    <property type="project" value="TreeGrafter"/>
</dbReference>
<dbReference type="Proteomes" id="UP000240400">
    <property type="component" value="Unassembled WGS sequence"/>
</dbReference>
<name>A0A2T4S6A0_9STAP</name>
<dbReference type="GO" id="GO:0005886">
    <property type="term" value="C:plasma membrane"/>
    <property type="evidence" value="ECO:0007669"/>
    <property type="project" value="UniProtKB-SubCell"/>
</dbReference>
<gene>
    <name evidence="9" type="ORF">BUZ61_15140</name>
</gene>
<keyword evidence="3" id="KW-0813">Transport</keyword>
<keyword evidence="5 8" id="KW-0812">Transmembrane</keyword>
<dbReference type="SUPFAM" id="SSF81345">
    <property type="entry name" value="ABC transporter involved in vitamin B12 uptake, BtuC"/>
    <property type="match status" value="1"/>
</dbReference>
<reference evidence="9 10" key="1">
    <citation type="journal article" date="2016" name="Front. Microbiol.">
        <title>Comprehensive Phylogenetic Analysis of Bovine Non-aureus Staphylococci Species Based on Whole-Genome Sequencing.</title>
        <authorList>
            <person name="Naushad S."/>
            <person name="Barkema H.W."/>
            <person name="Luby C."/>
            <person name="Condas L.A."/>
            <person name="Nobrega D.B."/>
            <person name="Carson D.A."/>
            <person name="De Buck J."/>
        </authorList>
    </citation>
    <scope>NUCLEOTIDE SEQUENCE [LARGE SCALE GENOMIC DNA]</scope>
    <source>
        <strain evidence="9 10">SNUC 4337</strain>
    </source>
</reference>
<feature type="transmembrane region" description="Helical" evidence="8">
    <location>
        <begin position="62"/>
        <end position="80"/>
    </location>
</feature>
<comment type="similarity">
    <text evidence="2">Belongs to the binding-protein-dependent transport system permease family. FecCD subfamily.</text>
</comment>
<evidence type="ECO:0000256" key="7">
    <source>
        <dbReference type="ARBA" id="ARBA00023136"/>
    </source>
</evidence>